<dbReference type="Pfam" id="PF01882">
    <property type="entry name" value="DUF58"/>
    <property type="match status" value="1"/>
</dbReference>
<dbReference type="AlphaFoldDB" id="A0A5R9F5D1"/>
<dbReference type="RefSeq" id="WP_138124626.1">
    <property type="nucleotide sequence ID" value="NZ_SWLG01000004.1"/>
</dbReference>
<dbReference type="Proteomes" id="UP000308230">
    <property type="component" value="Unassembled WGS sequence"/>
</dbReference>
<dbReference type="OrthoDB" id="9776116at2"/>
<protein>
    <submittedName>
        <fullName evidence="2">DUF58 domain-containing protein</fullName>
    </submittedName>
</protein>
<gene>
    <name evidence="2" type="ORF">FCL54_06815</name>
</gene>
<comment type="caution">
    <text evidence="2">The sequence shown here is derived from an EMBL/GenBank/DDBJ whole genome shotgun (WGS) entry which is preliminary data.</text>
</comment>
<feature type="domain" description="DUF58" evidence="1">
    <location>
        <begin position="45"/>
        <end position="252"/>
    </location>
</feature>
<accession>A0A5R9F5D1</accession>
<dbReference type="EMBL" id="SWLG01000004">
    <property type="protein sequence ID" value="TLS38241.1"/>
    <property type="molecule type" value="Genomic_DNA"/>
</dbReference>
<reference evidence="2 3" key="1">
    <citation type="submission" date="2019-04" db="EMBL/GenBank/DDBJ databases">
        <title>Bacillus caeni sp. nov., a bacterium isolated from mangrove sediment.</title>
        <authorList>
            <person name="Huang H."/>
            <person name="Mo K."/>
            <person name="Hu Y."/>
        </authorList>
    </citation>
    <scope>NUCLEOTIDE SEQUENCE [LARGE SCALE GENOMIC DNA]</scope>
    <source>
        <strain evidence="2 3">HB172195</strain>
    </source>
</reference>
<evidence type="ECO:0000313" key="3">
    <source>
        <dbReference type="Proteomes" id="UP000308230"/>
    </source>
</evidence>
<evidence type="ECO:0000313" key="2">
    <source>
        <dbReference type="EMBL" id="TLS38241.1"/>
    </source>
</evidence>
<dbReference type="InterPro" id="IPR002881">
    <property type="entry name" value="DUF58"/>
</dbReference>
<name>A0A5R9F5D1_9BACL</name>
<dbReference type="PANTHER" id="PTHR33608:SF7">
    <property type="entry name" value="DUF58 DOMAIN-CONTAINING PROTEIN"/>
    <property type="match status" value="1"/>
</dbReference>
<organism evidence="2 3">
    <name type="scientific">Exobacillus caeni</name>
    <dbReference type="NCBI Taxonomy" id="2574798"/>
    <lineage>
        <taxon>Bacteria</taxon>
        <taxon>Bacillati</taxon>
        <taxon>Bacillota</taxon>
        <taxon>Bacilli</taxon>
        <taxon>Bacillales</taxon>
        <taxon>Guptibacillaceae</taxon>
        <taxon>Exobacillus</taxon>
    </lineage>
</organism>
<dbReference type="PANTHER" id="PTHR33608">
    <property type="entry name" value="BLL2464 PROTEIN"/>
    <property type="match status" value="1"/>
</dbReference>
<sequence>MNRLLTPALLQRLSKQKIASRQSVKSMHKGERRSARQGTSLEFSDFRPYVPGDDLRSVDWNTYARTQKHYIKRYLDEQELLITIYLDCSKSMWLKKEKWQKACAIASVLGYISLMNDDRVAFVPVLSNSPAFSYKKGRAYSLRLLQYIEDLKVAEIEGSFSAALTNNVQRKKSLTFIISDFLEPVDQITEAIRKVQSSQKELKLIQVVSKEEIDPSYQGDLKLIDSETAHNENVSVTKRVLDQYIQRVSAHQNAIRKFCHVRGIGFIQLKDTESIEENIFSVMKGQGWIT</sequence>
<keyword evidence="3" id="KW-1185">Reference proteome</keyword>
<proteinExistence type="predicted"/>
<evidence type="ECO:0000259" key="1">
    <source>
        <dbReference type="Pfam" id="PF01882"/>
    </source>
</evidence>